<dbReference type="PANTHER" id="PTHR47495:SF1">
    <property type="entry name" value="BLL3820 PROTEIN"/>
    <property type="match status" value="1"/>
</dbReference>
<dbReference type="PIRSF" id="PIRSF036389">
    <property type="entry name" value="IOR_B"/>
    <property type="match status" value="1"/>
</dbReference>
<dbReference type="Pfam" id="PF02738">
    <property type="entry name" value="MoCoBD_1"/>
    <property type="match status" value="2"/>
</dbReference>
<dbReference type="InterPro" id="IPR012368">
    <property type="entry name" value="OxRdtase_Mopterin-bd_su_IorB"/>
</dbReference>
<dbReference type="InterPro" id="IPR046867">
    <property type="entry name" value="AldOxase/xan_DH_MoCoBD2"/>
</dbReference>
<dbReference type="STRING" id="1855383.SAMN05216548_11814"/>
<dbReference type="InterPro" id="IPR000674">
    <property type="entry name" value="Ald_Oxase/Xan_DH_a/b"/>
</dbReference>
<name>A0A1H9P0H3_9HYPH</name>
<dbReference type="Gene3D" id="3.90.1170.50">
    <property type="entry name" value="Aldehyde oxidase/xanthine dehydrogenase, a/b hammerhead"/>
    <property type="match status" value="1"/>
</dbReference>
<dbReference type="SUPFAM" id="SSF56003">
    <property type="entry name" value="Molybdenum cofactor-binding domain"/>
    <property type="match status" value="2"/>
</dbReference>
<organism evidence="3 4">
    <name type="scientific">Faunimonas pinastri</name>
    <dbReference type="NCBI Taxonomy" id="1855383"/>
    <lineage>
        <taxon>Bacteria</taxon>
        <taxon>Pseudomonadati</taxon>
        <taxon>Pseudomonadota</taxon>
        <taxon>Alphaproteobacteria</taxon>
        <taxon>Hyphomicrobiales</taxon>
        <taxon>Afifellaceae</taxon>
        <taxon>Faunimonas</taxon>
    </lineage>
</organism>
<sequence length="783" mass="83104">MSALKSIAAAASLFGQTPGDPEPAAHVEAGTGPSRRSVLVGGGSLVVGFSLFGNQALAQEGGQNGGGEGTGAAAHPEEKAPALPGSLKTNPQLDSWIRIDADGAITVFTGKAELGQGIKTALSQLAAEELGVEFKAIRLVTASTGVTPNEGYTAGSHSMQDSGTAIMNAAAQVREILIGMAGTKLNLPAEQLKAENAAIVAPDGRKLGYGEIVAGQRFNTQAQPTSKLRDPLNFTIIGQEIPRVDIPGKVTGGVAYVQDLRLPGMVHARVVRPPSYGAQLTAIDTSAVEKLPGVLKIVRDGSFLAVVTAKEFQAVTAMRALQVAAEWQERPSLPNQSTYYKTFRSLPSDYRLILDSHAPTAPAAKTVSATFHRPHQSHGSIGPSCAVAHFTGGKMTVWTHTQGVYPLRKALTELLALPDEQVQCIHTEGSGCYGHNGADDVAADAALIARAFPDKPVRVQWMREDEHGWEPYGSAMITELSGSLDAGGKIVDFQFEVWSNTHNGRPGPAGNLLAAQYLEKPFTPAPPTPIPQPEGGGDRNSIPLYHIPNAKVVEHFVKTMPLRVSAMRGLGAYMNIFSIESFMDEMAVAAGADPVEFRLRHMEDARARDVISKAAEEFGWSSWKASAPGRGRGFAFARYKNLGAYCAIAAEVEVERETGAVRPVRFVAATDSGQVVNPNGIRNQVEGAIVQSSSWTLFEQVTYDNTRISSRTWSTYPILRFPALPDTVEVHIIDRPGLPFLGTGECGQGPTSAALANAVANAVGVRVRDLPLTPNRVKTAIGV</sequence>
<evidence type="ECO:0000256" key="1">
    <source>
        <dbReference type="SAM" id="MobiDB-lite"/>
    </source>
</evidence>
<gene>
    <name evidence="3" type="ORF">SAMN05216548_11814</name>
</gene>
<dbReference type="GO" id="GO:0016491">
    <property type="term" value="F:oxidoreductase activity"/>
    <property type="evidence" value="ECO:0007669"/>
    <property type="project" value="InterPro"/>
</dbReference>
<evidence type="ECO:0000313" key="4">
    <source>
        <dbReference type="Proteomes" id="UP000199647"/>
    </source>
</evidence>
<dbReference type="Pfam" id="PF20256">
    <property type="entry name" value="MoCoBD_2"/>
    <property type="match status" value="2"/>
</dbReference>
<accession>A0A1H9P0H3</accession>
<protein>
    <submittedName>
        <fullName evidence="3">CO or xanthine dehydrogenase, Mo-binding subunit</fullName>
    </submittedName>
</protein>
<proteinExistence type="predicted"/>
<dbReference type="InterPro" id="IPR052516">
    <property type="entry name" value="N-heterocyclic_Hydroxylase"/>
</dbReference>
<reference evidence="3 4" key="1">
    <citation type="submission" date="2016-10" db="EMBL/GenBank/DDBJ databases">
        <authorList>
            <person name="de Groot N.N."/>
        </authorList>
    </citation>
    <scope>NUCLEOTIDE SEQUENCE [LARGE SCALE GENOMIC DNA]</scope>
    <source>
        <strain evidence="3 4">A52C2</strain>
    </source>
</reference>
<dbReference type="Proteomes" id="UP000199647">
    <property type="component" value="Unassembled WGS sequence"/>
</dbReference>
<evidence type="ECO:0000259" key="2">
    <source>
        <dbReference type="SMART" id="SM01008"/>
    </source>
</evidence>
<feature type="domain" description="Aldehyde oxidase/xanthine dehydrogenase a/b hammerhead" evidence="2">
    <location>
        <begin position="251"/>
        <end position="331"/>
    </location>
</feature>
<evidence type="ECO:0000313" key="3">
    <source>
        <dbReference type="EMBL" id="SER41631.1"/>
    </source>
</evidence>
<dbReference type="AlphaFoldDB" id="A0A1H9P0H3"/>
<dbReference type="OrthoDB" id="9767994at2"/>
<dbReference type="EMBL" id="FOFG01000018">
    <property type="protein sequence ID" value="SER41631.1"/>
    <property type="molecule type" value="Genomic_DNA"/>
</dbReference>
<dbReference type="PANTHER" id="PTHR47495">
    <property type="entry name" value="ALDEHYDE DEHYDROGENASE"/>
    <property type="match status" value="1"/>
</dbReference>
<dbReference type="Gene3D" id="3.30.365.10">
    <property type="entry name" value="Aldehyde oxidase/xanthine dehydrogenase, molybdopterin binding domain"/>
    <property type="match status" value="4"/>
</dbReference>
<dbReference type="RefSeq" id="WP_092499245.1">
    <property type="nucleotide sequence ID" value="NZ_FOFG01000018.1"/>
</dbReference>
<dbReference type="InterPro" id="IPR008274">
    <property type="entry name" value="AldOxase/xan_DH_MoCoBD1"/>
</dbReference>
<keyword evidence="4" id="KW-1185">Reference proteome</keyword>
<dbReference type="SMART" id="SM01008">
    <property type="entry name" value="Ald_Xan_dh_C"/>
    <property type="match status" value="1"/>
</dbReference>
<dbReference type="InterPro" id="IPR037165">
    <property type="entry name" value="AldOxase/xan_DH_Mopterin-bd_sf"/>
</dbReference>
<feature type="region of interest" description="Disordered" evidence="1">
    <location>
        <begin position="60"/>
        <end position="88"/>
    </location>
</feature>